<comment type="caution">
    <text evidence="2">The sequence shown here is derived from an EMBL/GenBank/DDBJ whole genome shotgun (WGS) entry which is preliminary data.</text>
</comment>
<dbReference type="PANTHER" id="PTHR38926:SF82">
    <property type="entry name" value="F-BOX DOMAIN-CONTAINING PROTEIN"/>
    <property type="match status" value="1"/>
</dbReference>
<protein>
    <submittedName>
        <fullName evidence="2">F-box/LRR-repeat protein 23</fullName>
    </submittedName>
</protein>
<dbReference type="AlphaFoldDB" id="A0ABD1HHK5"/>
<dbReference type="PROSITE" id="PS50181">
    <property type="entry name" value="FBOX"/>
    <property type="match status" value="1"/>
</dbReference>
<dbReference type="PANTHER" id="PTHR38926">
    <property type="entry name" value="F-BOX DOMAIN CONTAINING PROTEIN, EXPRESSED"/>
    <property type="match status" value="1"/>
</dbReference>
<dbReference type="Gene3D" id="3.80.10.10">
    <property type="entry name" value="Ribonuclease Inhibitor"/>
    <property type="match status" value="2"/>
</dbReference>
<evidence type="ECO:0000313" key="3">
    <source>
        <dbReference type="Proteomes" id="UP001567538"/>
    </source>
</evidence>
<gene>
    <name evidence="2" type="ORF">AAHA92_11468</name>
</gene>
<dbReference type="EMBL" id="JBEAFC010000005">
    <property type="protein sequence ID" value="KAL1555767.1"/>
    <property type="molecule type" value="Genomic_DNA"/>
</dbReference>
<evidence type="ECO:0000259" key="1">
    <source>
        <dbReference type="PROSITE" id="PS50181"/>
    </source>
</evidence>
<reference evidence="2 3" key="1">
    <citation type="submission" date="2024-06" db="EMBL/GenBank/DDBJ databases">
        <title>A chromosome level genome sequence of Diviner's sage (Salvia divinorum).</title>
        <authorList>
            <person name="Ford S.A."/>
            <person name="Ro D.-K."/>
            <person name="Ness R.W."/>
            <person name="Phillips M.A."/>
        </authorList>
    </citation>
    <scope>NUCLEOTIDE SEQUENCE [LARGE SCALE GENOMIC DNA]</scope>
    <source>
        <strain evidence="2">SAF-2024a</strain>
        <tissue evidence="2">Leaf</tissue>
    </source>
</reference>
<name>A0ABD1HHK5_SALDI</name>
<sequence>MKRGRRKSNKDWALSHKNRIPTVAPASSVAPPPPPWIELPEDLTANILQRLGAKEILESAEKVCSTWRRVCKNPSTWHVIDLDYRRCEDGEEFDAICHCAVDRSQGQLVELKLTSMEEDYGFLNYVADRSSQLRCLTLVGFYRKNDMETDLTDAIRKLPQLEELHLIRMPEVETEQLETIGVSCPMLKSFTYHEHWGEHSDLEDNAGGESFAVECGVAIGKTMPNLRHLRLWTQWMKNEGLEAILNGCPRLESLDLRSCYGLDLEGALGKRCSDRIKHLRLPSDSTSDIDLLIDDPEEYDGYCGLLNSGKFNVSDAFVVDFFGHDGCGEYDGYFYF</sequence>
<feature type="domain" description="F-box" evidence="1">
    <location>
        <begin position="33"/>
        <end position="80"/>
    </location>
</feature>
<dbReference type="Pfam" id="PF12937">
    <property type="entry name" value="F-box-like"/>
    <property type="match status" value="1"/>
</dbReference>
<evidence type="ECO:0000313" key="2">
    <source>
        <dbReference type="EMBL" id="KAL1555767.1"/>
    </source>
</evidence>
<proteinExistence type="predicted"/>
<organism evidence="2 3">
    <name type="scientific">Salvia divinorum</name>
    <name type="common">Maria pastora</name>
    <name type="synonym">Diviner's sage</name>
    <dbReference type="NCBI Taxonomy" id="28513"/>
    <lineage>
        <taxon>Eukaryota</taxon>
        <taxon>Viridiplantae</taxon>
        <taxon>Streptophyta</taxon>
        <taxon>Embryophyta</taxon>
        <taxon>Tracheophyta</taxon>
        <taxon>Spermatophyta</taxon>
        <taxon>Magnoliopsida</taxon>
        <taxon>eudicotyledons</taxon>
        <taxon>Gunneridae</taxon>
        <taxon>Pentapetalae</taxon>
        <taxon>asterids</taxon>
        <taxon>lamiids</taxon>
        <taxon>Lamiales</taxon>
        <taxon>Lamiaceae</taxon>
        <taxon>Nepetoideae</taxon>
        <taxon>Mentheae</taxon>
        <taxon>Salviinae</taxon>
        <taxon>Salvia</taxon>
        <taxon>Salvia subgen. Calosphace</taxon>
    </lineage>
</organism>
<dbReference type="SUPFAM" id="SSF52047">
    <property type="entry name" value="RNI-like"/>
    <property type="match status" value="1"/>
</dbReference>
<dbReference type="CDD" id="cd22164">
    <property type="entry name" value="F-box_AtSKIP19-like"/>
    <property type="match status" value="1"/>
</dbReference>
<keyword evidence="3" id="KW-1185">Reference proteome</keyword>
<dbReference type="Proteomes" id="UP001567538">
    <property type="component" value="Unassembled WGS sequence"/>
</dbReference>
<accession>A0ABD1HHK5</accession>
<dbReference type="InterPro" id="IPR001810">
    <property type="entry name" value="F-box_dom"/>
</dbReference>
<dbReference type="InterPro" id="IPR032675">
    <property type="entry name" value="LRR_dom_sf"/>
</dbReference>